<keyword evidence="7 19" id="KW-0963">Cytoplasm</keyword>
<dbReference type="EMBL" id="CP003789">
    <property type="protein sequence ID" value="AGA64701.1"/>
    <property type="molecule type" value="Genomic_DNA"/>
</dbReference>
<dbReference type="eggNOG" id="COG0812">
    <property type="taxonomic scope" value="Bacteria"/>
</dbReference>
<evidence type="ECO:0000256" key="1">
    <source>
        <dbReference type="ARBA" id="ARBA00001974"/>
    </source>
</evidence>
<dbReference type="Gene3D" id="3.30.465.10">
    <property type="match status" value="1"/>
</dbReference>
<dbReference type="SUPFAM" id="SSF56176">
    <property type="entry name" value="FAD-binding/transporter-associated domain-like"/>
    <property type="match status" value="1"/>
</dbReference>
<evidence type="ECO:0000256" key="7">
    <source>
        <dbReference type="ARBA" id="ARBA00022490"/>
    </source>
</evidence>
<evidence type="ECO:0000256" key="5">
    <source>
        <dbReference type="ARBA" id="ARBA00012518"/>
    </source>
</evidence>
<dbReference type="HOGENOM" id="CLU_035304_1_0_5"/>
<dbReference type="UniPathway" id="UPA00219"/>
<keyword evidence="11 19" id="KW-0521">NADP</keyword>
<keyword evidence="15 19" id="KW-0131">Cell cycle</keyword>
<keyword evidence="22" id="KW-1185">Reference proteome</keyword>
<comment type="caution">
    <text evidence="19">Lacks conserved residue(s) required for the propagation of feature annotation.</text>
</comment>
<dbReference type="GO" id="GO:0009252">
    <property type="term" value="P:peptidoglycan biosynthetic process"/>
    <property type="evidence" value="ECO:0007669"/>
    <property type="project" value="UniProtKB-UniRule"/>
</dbReference>
<evidence type="ECO:0000256" key="4">
    <source>
        <dbReference type="ARBA" id="ARBA00004752"/>
    </source>
</evidence>
<dbReference type="AlphaFoldDB" id="L0EWF0"/>
<keyword evidence="14 19" id="KW-0560">Oxidoreductase</keyword>
<keyword evidence="16 19" id="KW-0961">Cell wall biogenesis/degradation</keyword>
<comment type="subcellular location">
    <subcellularLocation>
        <location evidence="3 19">Cytoplasm</location>
    </subcellularLocation>
</comment>
<dbReference type="PANTHER" id="PTHR21071">
    <property type="entry name" value="UDP-N-ACETYLENOLPYRUVOYLGLUCOSAMINE REDUCTASE"/>
    <property type="match status" value="1"/>
</dbReference>
<dbReference type="KEGG" id="lcc:B488_07090"/>
<evidence type="ECO:0000259" key="20">
    <source>
        <dbReference type="PROSITE" id="PS51387"/>
    </source>
</evidence>
<proteinExistence type="inferred from homology"/>
<evidence type="ECO:0000256" key="15">
    <source>
        <dbReference type="ARBA" id="ARBA00023306"/>
    </source>
</evidence>
<dbReference type="Pfam" id="PF02873">
    <property type="entry name" value="MurB_C"/>
    <property type="match status" value="1"/>
</dbReference>
<feature type="active site" evidence="19">
    <location>
        <position position="180"/>
    </location>
</feature>
<dbReference type="PANTHER" id="PTHR21071:SF4">
    <property type="entry name" value="UDP-N-ACETYLENOLPYRUVOYLGLUCOSAMINE REDUCTASE"/>
    <property type="match status" value="1"/>
</dbReference>
<name>L0EWF0_LIBCB</name>
<evidence type="ECO:0000256" key="17">
    <source>
        <dbReference type="ARBA" id="ARBA00031026"/>
    </source>
</evidence>
<dbReference type="PATRIC" id="fig|1215343.11.peg.730"/>
<dbReference type="InterPro" id="IPR003170">
    <property type="entry name" value="MurB"/>
</dbReference>
<evidence type="ECO:0000256" key="6">
    <source>
        <dbReference type="ARBA" id="ARBA00015188"/>
    </source>
</evidence>
<feature type="domain" description="FAD-binding PCMH-type" evidence="20">
    <location>
        <begin position="35"/>
        <end position="229"/>
    </location>
</feature>
<dbReference type="PROSITE" id="PS51387">
    <property type="entry name" value="FAD_PCMH"/>
    <property type="match status" value="1"/>
</dbReference>
<keyword evidence="13 19" id="KW-0573">Peptidoglycan synthesis</keyword>
<comment type="pathway">
    <text evidence="4 19">Cell wall biogenesis; peptidoglycan biosynthesis.</text>
</comment>
<evidence type="ECO:0000256" key="13">
    <source>
        <dbReference type="ARBA" id="ARBA00022984"/>
    </source>
</evidence>
<dbReference type="InterPro" id="IPR016169">
    <property type="entry name" value="FAD-bd_PCMH_sub2"/>
</dbReference>
<evidence type="ECO:0000256" key="2">
    <source>
        <dbReference type="ARBA" id="ARBA00003921"/>
    </source>
</evidence>
<feature type="active site" evidence="19">
    <location>
        <position position="299"/>
    </location>
</feature>
<dbReference type="Gene3D" id="3.30.43.10">
    <property type="entry name" value="Uridine Diphospho-n-acetylenolpyruvylglucosamine Reductase, domain 2"/>
    <property type="match status" value="1"/>
</dbReference>
<dbReference type="InterPro" id="IPR036318">
    <property type="entry name" value="FAD-bd_PCMH-like_sf"/>
</dbReference>
<dbReference type="NCBIfam" id="NF010480">
    <property type="entry name" value="PRK13905.1"/>
    <property type="match status" value="1"/>
</dbReference>
<dbReference type="InterPro" id="IPR036635">
    <property type="entry name" value="MurB_C_sf"/>
</dbReference>
<dbReference type="HAMAP" id="MF_00037">
    <property type="entry name" value="MurB"/>
    <property type="match status" value="1"/>
</dbReference>
<accession>L0EWF0</accession>
<evidence type="ECO:0000256" key="3">
    <source>
        <dbReference type="ARBA" id="ARBA00004496"/>
    </source>
</evidence>
<gene>
    <name evidence="19" type="primary">murB</name>
    <name evidence="21" type="ordered locus">B488_07090</name>
</gene>
<dbReference type="InterPro" id="IPR011601">
    <property type="entry name" value="MurB_C"/>
</dbReference>
<organism evidence="21 22">
    <name type="scientific">Liberibacter crescens (strain BT-1)</name>
    <dbReference type="NCBI Taxonomy" id="1215343"/>
    <lineage>
        <taxon>Bacteria</taxon>
        <taxon>Pseudomonadati</taxon>
        <taxon>Pseudomonadota</taxon>
        <taxon>Alphaproteobacteria</taxon>
        <taxon>Hyphomicrobiales</taxon>
        <taxon>Rhizobiaceae</taxon>
        <taxon>Liberibacter</taxon>
    </lineage>
</organism>
<evidence type="ECO:0000256" key="14">
    <source>
        <dbReference type="ARBA" id="ARBA00023002"/>
    </source>
</evidence>
<comment type="cofactor">
    <cofactor evidence="1 19">
        <name>FAD</name>
        <dbReference type="ChEBI" id="CHEBI:57692"/>
    </cofactor>
</comment>
<dbReference type="GO" id="GO:0071555">
    <property type="term" value="P:cell wall organization"/>
    <property type="evidence" value="ECO:0007669"/>
    <property type="project" value="UniProtKB-KW"/>
</dbReference>
<comment type="catalytic activity">
    <reaction evidence="18 19">
        <text>UDP-N-acetyl-alpha-D-muramate + NADP(+) = UDP-N-acetyl-3-O-(1-carboxyvinyl)-alpha-D-glucosamine + NADPH + H(+)</text>
        <dbReference type="Rhea" id="RHEA:12248"/>
        <dbReference type="ChEBI" id="CHEBI:15378"/>
        <dbReference type="ChEBI" id="CHEBI:57783"/>
        <dbReference type="ChEBI" id="CHEBI:58349"/>
        <dbReference type="ChEBI" id="CHEBI:68483"/>
        <dbReference type="ChEBI" id="CHEBI:70757"/>
        <dbReference type="EC" id="1.3.1.98"/>
    </reaction>
</comment>
<evidence type="ECO:0000256" key="8">
    <source>
        <dbReference type="ARBA" id="ARBA00022618"/>
    </source>
</evidence>
<evidence type="ECO:0000256" key="18">
    <source>
        <dbReference type="ARBA" id="ARBA00048914"/>
    </source>
</evidence>
<dbReference type="GO" id="GO:0071949">
    <property type="term" value="F:FAD binding"/>
    <property type="evidence" value="ECO:0007669"/>
    <property type="project" value="InterPro"/>
</dbReference>
<dbReference type="InterPro" id="IPR016166">
    <property type="entry name" value="FAD-bd_PCMH"/>
</dbReference>
<keyword evidence="9 19" id="KW-0285">Flavoprotein</keyword>
<sequence>MNRHQWIEQFNTHFKTLRGKLIENVSMNKFTWFRTGGHADLMFQPYDIDDLESFLKLLSPETPLTVIGFGSNILVRDGGISGIVLRLSTHGFGWARVEDNCRIVAGTSCSGKYIAHLALNHNIGGLHFFCGIPGSIGGIVFMNAGANGRETSEFVVEVHAMDRKGCRHVFSNDDMGYGYRHCKMSDEFIFTHVVFEGYPEDQAIIRQTMDEVLHHREVVQPIKEKPEGLTFKNPLGHCAWKLIDQAGCRGLMIGGAQISELHCNFMINTGDATAYDLECLGEVVRKRVLNSSGVDLEWEIKRLGSFVPNHVMSKFFA</sequence>
<keyword evidence="8 19" id="KW-0132">Cell division</keyword>
<evidence type="ECO:0000256" key="9">
    <source>
        <dbReference type="ARBA" id="ARBA00022630"/>
    </source>
</evidence>
<dbReference type="Pfam" id="PF01565">
    <property type="entry name" value="FAD_binding_4"/>
    <property type="match status" value="1"/>
</dbReference>
<dbReference type="InterPro" id="IPR016167">
    <property type="entry name" value="FAD-bd_PCMH_sub1"/>
</dbReference>
<evidence type="ECO:0000256" key="19">
    <source>
        <dbReference type="HAMAP-Rule" id="MF_00037"/>
    </source>
</evidence>
<dbReference type="NCBIfam" id="TIGR00179">
    <property type="entry name" value="murB"/>
    <property type="match status" value="1"/>
</dbReference>
<keyword evidence="10 19" id="KW-0274">FAD</keyword>
<dbReference type="GO" id="GO:0008360">
    <property type="term" value="P:regulation of cell shape"/>
    <property type="evidence" value="ECO:0007669"/>
    <property type="project" value="UniProtKB-KW"/>
</dbReference>
<dbReference type="EC" id="1.3.1.98" evidence="5 19"/>
<reference evidence="21 22" key="1">
    <citation type="journal article" date="2012" name="Stand. Genomic Sci.">
        <title>Complete genome sequence of Liberibacter crescens BT-1.</title>
        <authorList>
            <person name="Leonard M.T."/>
            <person name="Fagen J.R."/>
            <person name="Davis-Richardson A.G."/>
            <person name="Davis M.J."/>
            <person name="Triplett E.W."/>
        </authorList>
    </citation>
    <scope>NUCLEOTIDE SEQUENCE [LARGE SCALE GENOMIC DNA]</scope>
    <source>
        <strain evidence="21 22">BT-1</strain>
    </source>
</reference>
<protein>
    <recommendedName>
        <fullName evidence="6 19">UDP-N-acetylenolpyruvoylglucosamine reductase</fullName>
        <ecNumber evidence="5 19">1.3.1.98</ecNumber>
    </recommendedName>
    <alternativeName>
        <fullName evidence="17 19">UDP-N-acetylmuramate dehydrogenase</fullName>
    </alternativeName>
</protein>
<evidence type="ECO:0000256" key="10">
    <source>
        <dbReference type="ARBA" id="ARBA00022827"/>
    </source>
</evidence>
<dbReference type="GO" id="GO:0008762">
    <property type="term" value="F:UDP-N-acetylmuramate dehydrogenase activity"/>
    <property type="evidence" value="ECO:0007669"/>
    <property type="project" value="UniProtKB-UniRule"/>
</dbReference>
<dbReference type="STRING" id="1215343.B488_07090"/>
<dbReference type="GO" id="GO:0051301">
    <property type="term" value="P:cell division"/>
    <property type="evidence" value="ECO:0007669"/>
    <property type="project" value="UniProtKB-KW"/>
</dbReference>
<evidence type="ECO:0000313" key="21">
    <source>
        <dbReference type="EMBL" id="AGA64701.1"/>
    </source>
</evidence>
<evidence type="ECO:0000313" key="22">
    <source>
        <dbReference type="Proteomes" id="UP000010799"/>
    </source>
</evidence>
<comment type="similarity">
    <text evidence="19">Belongs to the MurB family.</text>
</comment>
<evidence type="ECO:0000256" key="12">
    <source>
        <dbReference type="ARBA" id="ARBA00022960"/>
    </source>
</evidence>
<dbReference type="GO" id="GO:0005829">
    <property type="term" value="C:cytosol"/>
    <property type="evidence" value="ECO:0007669"/>
    <property type="project" value="TreeGrafter"/>
</dbReference>
<evidence type="ECO:0000256" key="16">
    <source>
        <dbReference type="ARBA" id="ARBA00023316"/>
    </source>
</evidence>
<evidence type="ECO:0000256" key="11">
    <source>
        <dbReference type="ARBA" id="ARBA00022857"/>
    </source>
</evidence>
<dbReference type="SUPFAM" id="SSF56194">
    <property type="entry name" value="Uridine diphospho-N-Acetylenolpyruvylglucosamine reductase, MurB, C-terminal domain"/>
    <property type="match status" value="1"/>
</dbReference>
<dbReference type="InterPro" id="IPR006094">
    <property type="entry name" value="Oxid_FAD_bind_N"/>
</dbReference>
<dbReference type="Gene3D" id="3.90.78.10">
    <property type="entry name" value="UDP-N-acetylenolpyruvoylglucosamine reductase, C-terminal domain"/>
    <property type="match status" value="1"/>
</dbReference>
<comment type="function">
    <text evidence="2 19">Cell wall formation.</text>
</comment>
<keyword evidence="12 19" id="KW-0133">Cell shape</keyword>
<dbReference type="Proteomes" id="UP000010799">
    <property type="component" value="Chromosome"/>
</dbReference>